<evidence type="ECO:0000313" key="2">
    <source>
        <dbReference type="Proteomes" id="UP000006002"/>
    </source>
</evidence>
<dbReference type="AlphaFoldDB" id="A5ZYE7"/>
<comment type="caution">
    <text evidence="1">The sequence shown here is derived from an EMBL/GenBank/DDBJ whole genome shotgun (WGS) entry which is preliminary data.</text>
</comment>
<organism evidence="1 2">
    <name type="scientific">Blautia obeum ATCC 29174</name>
    <dbReference type="NCBI Taxonomy" id="411459"/>
    <lineage>
        <taxon>Bacteria</taxon>
        <taxon>Bacillati</taxon>
        <taxon>Bacillota</taxon>
        <taxon>Clostridia</taxon>
        <taxon>Lachnospirales</taxon>
        <taxon>Lachnospiraceae</taxon>
        <taxon>Blautia</taxon>
    </lineage>
</organism>
<name>A5ZYE7_9FIRM</name>
<dbReference type="Proteomes" id="UP000006002">
    <property type="component" value="Unassembled WGS sequence"/>
</dbReference>
<accession>A5ZYE7</accession>
<dbReference type="HOGENOM" id="CLU_3165217_0_0_9"/>
<proteinExistence type="predicted"/>
<dbReference type="EMBL" id="AAVO02000034">
    <property type="protein sequence ID" value="EDM85382.1"/>
    <property type="molecule type" value="Genomic_DNA"/>
</dbReference>
<protein>
    <submittedName>
        <fullName evidence="1">Uncharacterized protein</fullName>
    </submittedName>
</protein>
<reference evidence="1 2" key="1">
    <citation type="submission" date="2007-03" db="EMBL/GenBank/DDBJ databases">
        <authorList>
            <person name="Fulton L."/>
            <person name="Clifton S."/>
            <person name="Fulton B."/>
            <person name="Xu J."/>
            <person name="Minx P."/>
            <person name="Pepin K.H."/>
            <person name="Johnson M."/>
            <person name="Thiruvilangam P."/>
            <person name="Bhonagiri V."/>
            <person name="Nash W.E."/>
            <person name="Mardis E.R."/>
            <person name="Wilson R.K."/>
        </authorList>
    </citation>
    <scope>NUCLEOTIDE SEQUENCE [LARGE SCALE GENOMIC DNA]</scope>
    <source>
        <strain evidence="1 2">ATCC 29174</strain>
    </source>
</reference>
<gene>
    <name evidence="1" type="ORF">RUMOBE_04056</name>
</gene>
<evidence type="ECO:0000313" key="1">
    <source>
        <dbReference type="EMBL" id="EDM85382.1"/>
    </source>
</evidence>
<reference evidence="1 2" key="2">
    <citation type="submission" date="2007-04" db="EMBL/GenBank/DDBJ databases">
        <title>Draft genome sequence of Ruminococcus obeum (ATCC 29174).</title>
        <authorList>
            <person name="Sudarsanam P."/>
            <person name="Ley R."/>
            <person name="Guruge J."/>
            <person name="Turnbaugh P.J."/>
            <person name="Mahowald M."/>
            <person name="Liep D."/>
            <person name="Gordon J."/>
        </authorList>
    </citation>
    <scope>NUCLEOTIDE SEQUENCE [LARGE SCALE GENOMIC DNA]</scope>
    <source>
        <strain evidence="1 2">ATCC 29174</strain>
    </source>
</reference>
<sequence length="47" mass="5500">MVEWHRLKKSKKYQTNIKPADPSAYGPAGFCWLKSKSKKQYLSDLLE</sequence>